<dbReference type="GO" id="GO:0043138">
    <property type="term" value="F:3'-5' DNA helicase activity"/>
    <property type="evidence" value="ECO:0007669"/>
    <property type="project" value="UniProtKB-EC"/>
</dbReference>
<keyword evidence="9" id="KW-0378">Hydrolase</keyword>
<dbReference type="AlphaFoldDB" id="A0AAW2MTH1"/>
<dbReference type="InterPro" id="IPR001650">
    <property type="entry name" value="Helicase_C-like"/>
</dbReference>
<dbReference type="GO" id="GO:0005737">
    <property type="term" value="C:cytoplasm"/>
    <property type="evidence" value="ECO:0007669"/>
    <property type="project" value="TreeGrafter"/>
</dbReference>
<evidence type="ECO:0000259" key="8">
    <source>
        <dbReference type="PROSITE" id="PS51194"/>
    </source>
</evidence>
<dbReference type="PROSITE" id="PS51194">
    <property type="entry name" value="HELICASE_CTER"/>
    <property type="match status" value="1"/>
</dbReference>
<evidence type="ECO:0000313" key="9">
    <source>
        <dbReference type="EMBL" id="KAL0333801.1"/>
    </source>
</evidence>
<evidence type="ECO:0000259" key="7">
    <source>
        <dbReference type="PROSITE" id="PS51192"/>
    </source>
</evidence>
<comment type="similarity">
    <text evidence="1">Belongs to the helicase family. RecQ subfamily.</text>
</comment>
<reference evidence="9" key="1">
    <citation type="submission" date="2020-06" db="EMBL/GenBank/DDBJ databases">
        <authorList>
            <person name="Li T."/>
            <person name="Hu X."/>
            <person name="Zhang T."/>
            <person name="Song X."/>
            <person name="Zhang H."/>
            <person name="Dai N."/>
            <person name="Sheng W."/>
            <person name="Hou X."/>
            <person name="Wei L."/>
        </authorList>
    </citation>
    <scope>NUCLEOTIDE SEQUENCE</scope>
    <source>
        <strain evidence="9">G01</strain>
        <tissue evidence="9">Leaf</tissue>
    </source>
</reference>
<dbReference type="GO" id="GO:0009378">
    <property type="term" value="F:four-way junction helicase activity"/>
    <property type="evidence" value="ECO:0007669"/>
    <property type="project" value="TreeGrafter"/>
</dbReference>
<comment type="caution">
    <text evidence="9">The sequence shown here is derived from an EMBL/GenBank/DDBJ whole genome shotgun (WGS) entry which is preliminary data.</text>
</comment>
<dbReference type="PANTHER" id="PTHR13710">
    <property type="entry name" value="DNA HELICASE RECQ FAMILY MEMBER"/>
    <property type="match status" value="1"/>
</dbReference>
<dbReference type="CDD" id="cd17920">
    <property type="entry name" value="DEXHc_RecQ"/>
    <property type="match status" value="1"/>
</dbReference>
<protein>
    <recommendedName>
        <fullName evidence="5">DNA 3'-5' helicase</fullName>
        <ecNumber evidence="5">5.6.2.4</ecNumber>
    </recommendedName>
</protein>
<dbReference type="GO" id="GO:0005694">
    <property type="term" value="C:chromosome"/>
    <property type="evidence" value="ECO:0007669"/>
    <property type="project" value="TreeGrafter"/>
</dbReference>
<dbReference type="Pfam" id="PF00271">
    <property type="entry name" value="Helicase_C"/>
    <property type="match status" value="1"/>
</dbReference>
<dbReference type="GO" id="GO:0005524">
    <property type="term" value="F:ATP binding"/>
    <property type="evidence" value="ECO:0007669"/>
    <property type="project" value="UniProtKB-KW"/>
</dbReference>
<comment type="catalytic activity">
    <reaction evidence="4">
        <text>Couples ATP hydrolysis with the unwinding of duplex DNA by translocating in the 3'-5' direction.</text>
        <dbReference type="EC" id="5.6.2.4"/>
    </reaction>
</comment>
<dbReference type="EMBL" id="JACGWK010000009">
    <property type="protein sequence ID" value="KAL0333801.1"/>
    <property type="molecule type" value="Genomic_DNA"/>
</dbReference>
<dbReference type="Pfam" id="PF16124">
    <property type="entry name" value="RecQ_Zn_bind"/>
    <property type="match status" value="1"/>
</dbReference>
<dbReference type="GO" id="GO:0000724">
    <property type="term" value="P:double-strand break repair via homologous recombination"/>
    <property type="evidence" value="ECO:0007669"/>
    <property type="project" value="TreeGrafter"/>
</dbReference>
<gene>
    <name evidence="9" type="ORF">Sangu_1536300</name>
</gene>
<feature type="domain" description="Helicase C-terminal" evidence="8">
    <location>
        <begin position="135"/>
        <end position="286"/>
    </location>
</feature>
<dbReference type="InterPro" id="IPR027417">
    <property type="entry name" value="P-loop_NTPase"/>
</dbReference>
<reference evidence="9" key="2">
    <citation type="journal article" date="2024" name="Plant">
        <title>Genomic evolution and insights into agronomic trait innovations of Sesamum species.</title>
        <authorList>
            <person name="Miao H."/>
            <person name="Wang L."/>
            <person name="Qu L."/>
            <person name="Liu H."/>
            <person name="Sun Y."/>
            <person name="Le M."/>
            <person name="Wang Q."/>
            <person name="Wei S."/>
            <person name="Zheng Y."/>
            <person name="Lin W."/>
            <person name="Duan Y."/>
            <person name="Cao H."/>
            <person name="Xiong S."/>
            <person name="Wang X."/>
            <person name="Wei L."/>
            <person name="Li C."/>
            <person name="Ma Q."/>
            <person name="Ju M."/>
            <person name="Zhao R."/>
            <person name="Li G."/>
            <person name="Mu C."/>
            <person name="Tian Q."/>
            <person name="Mei H."/>
            <person name="Zhang T."/>
            <person name="Gao T."/>
            <person name="Zhang H."/>
        </authorList>
    </citation>
    <scope>NUCLEOTIDE SEQUENCE</scope>
    <source>
        <strain evidence="9">G01</strain>
    </source>
</reference>
<accession>A0AAW2MTH1</accession>
<evidence type="ECO:0000256" key="1">
    <source>
        <dbReference type="ARBA" id="ARBA00005446"/>
    </source>
</evidence>
<dbReference type="InterPro" id="IPR011545">
    <property type="entry name" value="DEAD/DEAH_box_helicase_dom"/>
</dbReference>
<dbReference type="InterPro" id="IPR032284">
    <property type="entry name" value="RecQ_Zn-bd"/>
</dbReference>
<keyword evidence="9" id="KW-0347">Helicase</keyword>
<dbReference type="EC" id="5.6.2.4" evidence="5"/>
<evidence type="ECO:0000256" key="5">
    <source>
        <dbReference type="ARBA" id="ARBA00034808"/>
    </source>
</evidence>
<evidence type="ECO:0000256" key="4">
    <source>
        <dbReference type="ARBA" id="ARBA00034617"/>
    </source>
</evidence>
<feature type="region of interest" description="Disordered" evidence="6">
    <location>
        <begin position="545"/>
        <end position="640"/>
    </location>
</feature>
<keyword evidence="3" id="KW-0067">ATP-binding</keyword>
<dbReference type="PANTHER" id="PTHR13710:SF155">
    <property type="entry name" value="ATP-DEPENDENT DNA HELICASE Q-LIKE 3"/>
    <property type="match status" value="1"/>
</dbReference>
<dbReference type="Pfam" id="PF00270">
    <property type="entry name" value="DEAD"/>
    <property type="match status" value="1"/>
</dbReference>
<evidence type="ECO:0000256" key="6">
    <source>
        <dbReference type="SAM" id="MobiDB-lite"/>
    </source>
</evidence>
<feature type="compositionally biased region" description="Low complexity" evidence="6">
    <location>
        <begin position="559"/>
        <end position="570"/>
    </location>
</feature>
<dbReference type="InterPro" id="IPR014001">
    <property type="entry name" value="Helicase_ATP-bd"/>
</dbReference>
<dbReference type="PROSITE" id="PS51192">
    <property type="entry name" value="HELICASE_ATP_BIND_1"/>
    <property type="match status" value="1"/>
</dbReference>
<dbReference type="Gene3D" id="3.40.50.300">
    <property type="entry name" value="P-loop containing nucleotide triphosphate hydrolases"/>
    <property type="match status" value="2"/>
</dbReference>
<feature type="domain" description="Helicase ATP-binding" evidence="7">
    <location>
        <begin position="45"/>
        <end position="175"/>
    </location>
</feature>
<evidence type="ECO:0000256" key="3">
    <source>
        <dbReference type="ARBA" id="ARBA00022840"/>
    </source>
</evidence>
<dbReference type="SUPFAM" id="SSF52540">
    <property type="entry name" value="P-loop containing nucleoside triphosphate hydrolases"/>
    <property type="match status" value="2"/>
</dbReference>
<keyword evidence="2" id="KW-0547">Nucleotide-binding</keyword>
<sequence>MSKSPLPLQNVCGSEKQVIKKEALVKILRWHFGHSDFRGKQLEAIQAVLSGRDCFCLMPTGGGKSMCYQIPALAKQGIVLVENQVGALKEKGIAAEYLSSTQTIKAKNKIYEDLESGKPALRLLYVTPELIATPGFMAKLTKIHGRGLLNLIAIDEVWNYMAFNSICEWLLLEASKHIVYQPGAMTSAYHAGLNSKLRSSVLDNWISSKTQVVGIDRKDVRIVCHFNIPKSMEAFYQESGRAGRDQLPSRSLLYYGVDDRRRMEFILGTAASKKLNSSSMEEGSLRKALANFRQMIEYCEESGCRRKKILESFGEEVAASLCAKSCDACKHPNVVSKNLEELTSIATFRHRNGSSQIYISSGSDFNDEAQFSEFWNRDDEATGSEEDISDSDACGFEFLFLLFSPLFFSVDLLIFNSRSTEIAKSVVHSSRSSEWRLRERMESLQRAEENYYRSKNNQEKQVNKVDKNFISGTLRESGKQRILNAMKQNVHRFSNLQIDSATSAETLETECYKKYEKSGKSFYLSQIASTVRWLSTATPDELTKRIGTATNTPPEAVTSAPSCSSPSSSSFNPVIEQADEEKVSGSIKSNSPVSRDTAPPPILSFSEFINRRKSTDNKVPTSKRPLSDGVSRGTEKKTKS</sequence>
<dbReference type="GO" id="GO:0003676">
    <property type="term" value="F:nucleic acid binding"/>
    <property type="evidence" value="ECO:0007669"/>
    <property type="project" value="InterPro"/>
</dbReference>
<evidence type="ECO:0000256" key="2">
    <source>
        <dbReference type="ARBA" id="ARBA00022741"/>
    </source>
</evidence>
<organism evidence="9">
    <name type="scientific">Sesamum angustifolium</name>
    <dbReference type="NCBI Taxonomy" id="2727405"/>
    <lineage>
        <taxon>Eukaryota</taxon>
        <taxon>Viridiplantae</taxon>
        <taxon>Streptophyta</taxon>
        <taxon>Embryophyta</taxon>
        <taxon>Tracheophyta</taxon>
        <taxon>Spermatophyta</taxon>
        <taxon>Magnoliopsida</taxon>
        <taxon>eudicotyledons</taxon>
        <taxon>Gunneridae</taxon>
        <taxon>Pentapetalae</taxon>
        <taxon>asterids</taxon>
        <taxon>lamiids</taxon>
        <taxon>Lamiales</taxon>
        <taxon>Pedaliaceae</taxon>
        <taxon>Sesamum</taxon>
    </lineage>
</organism>
<name>A0AAW2MTH1_9LAMI</name>
<dbReference type="SMART" id="SM00487">
    <property type="entry name" value="DEXDc"/>
    <property type="match status" value="1"/>
</dbReference>
<dbReference type="SMART" id="SM00490">
    <property type="entry name" value="HELICc"/>
    <property type="match status" value="1"/>
</dbReference>
<proteinExistence type="inferred from homology"/>